<dbReference type="SMART" id="SM00577">
    <property type="entry name" value="CPDc"/>
    <property type="match status" value="1"/>
</dbReference>
<dbReference type="PROSITE" id="PS50969">
    <property type="entry name" value="FCP1"/>
    <property type="match status" value="1"/>
</dbReference>
<feature type="compositionally biased region" description="Low complexity" evidence="1">
    <location>
        <begin position="134"/>
        <end position="146"/>
    </location>
</feature>
<name>A0AAD5XHP5_9FUNG</name>
<feature type="compositionally biased region" description="Pro residues" evidence="1">
    <location>
        <begin position="123"/>
        <end position="133"/>
    </location>
</feature>
<feature type="region of interest" description="Disordered" evidence="1">
    <location>
        <begin position="1"/>
        <end position="30"/>
    </location>
</feature>
<gene>
    <name evidence="3" type="primary">CTDSP2_2</name>
    <name evidence="3" type="ORF">HK100_009317</name>
</gene>
<dbReference type="Gene3D" id="3.40.50.1000">
    <property type="entry name" value="HAD superfamily/HAD-like"/>
    <property type="match status" value="1"/>
</dbReference>
<dbReference type="InterPro" id="IPR050365">
    <property type="entry name" value="TIM50"/>
</dbReference>
<feature type="domain" description="FCP1 homology" evidence="2">
    <location>
        <begin position="333"/>
        <end position="491"/>
    </location>
</feature>
<dbReference type="InterPro" id="IPR036412">
    <property type="entry name" value="HAD-like_sf"/>
</dbReference>
<reference evidence="3" key="1">
    <citation type="submission" date="2020-05" db="EMBL/GenBank/DDBJ databases">
        <title>Phylogenomic resolution of chytrid fungi.</title>
        <authorList>
            <person name="Stajich J.E."/>
            <person name="Amses K."/>
            <person name="Simmons R."/>
            <person name="Seto K."/>
            <person name="Myers J."/>
            <person name="Bonds A."/>
            <person name="Quandt C.A."/>
            <person name="Barry K."/>
            <person name="Liu P."/>
            <person name="Grigoriev I."/>
            <person name="Longcore J.E."/>
            <person name="James T.Y."/>
        </authorList>
    </citation>
    <scope>NUCLEOTIDE SEQUENCE</scope>
    <source>
        <strain evidence="3">JEL0513</strain>
    </source>
</reference>
<evidence type="ECO:0000313" key="4">
    <source>
        <dbReference type="Proteomes" id="UP001211907"/>
    </source>
</evidence>
<comment type="caution">
    <text evidence="3">The sequence shown here is derived from an EMBL/GenBank/DDBJ whole genome shotgun (WGS) entry which is preliminary data.</text>
</comment>
<feature type="region of interest" description="Disordered" evidence="1">
    <location>
        <begin position="213"/>
        <end position="320"/>
    </location>
</feature>
<dbReference type="GO" id="GO:0016791">
    <property type="term" value="F:phosphatase activity"/>
    <property type="evidence" value="ECO:0007669"/>
    <property type="project" value="InterPro"/>
</dbReference>
<organism evidence="3 4">
    <name type="scientific">Physocladia obscura</name>
    <dbReference type="NCBI Taxonomy" id="109957"/>
    <lineage>
        <taxon>Eukaryota</taxon>
        <taxon>Fungi</taxon>
        <taxon>Fungi incertae sedis</taxon>
        <taxon>Chytridiomycota</taxon>
        <taxon>Chytridiomycota incertae sedis</taxon>
        <taxon>Chytridiomycetes</taxon>
        <taxon>Chytridiales</taxon>
        <taxon>Chytriomycetaceae</taxon>
        <taxon>Physocladia</taxon>
    </lineage>
</organism>
<accession>A0AAD5XHP5</accession>
<dbReference type="NCBIfam" id="TIGR02251">
    <property type="entry name" value="HIF-SF_euk"/>
    <property type="match status" value="1"/>
</dbReference>
<evidence type="ECO:0000313" key="3">
    <source>
        <dbReference type="EMBL" id="KAJ3128191.1"/>
    </source>
</evidence>
<feature type="compositionally biased region" description="Low complexity" evidence="1">
    <location>
        <begin position="153"/>
        <end position="166"/>
    </location>
</feature>
<sequence>MDARGGGTRRDSEGVQSSSASSSSASSVSRVSRLETLLTALGEVADPAVVAAKRQSTITELGFDPSLVLTQVSPEEAARFAAVAPPLKQLRKQPSSAAVKHKPSKPASVAPVPSSPLASHAPLSPPVKLPPAAPADSSISNSSSTHPHPPKPAAATTAAPAAAKKLAPPKKNPPAWRSLLCCCDADPELINDNATTTANTSAAADSIVDADRKLDSSSSATTVNTAQPSSLVQMSTAPPSPTTTSNNERDSSSVRQRSTKSKKSLVESVKEPREGPIPVVPDDETTDDTAPRVDDDSGGRRTSSSVHPTPAPSHMSESGESVVQYVLPPQKPEHVGKKCLILDLDETLVHSAFKPVSNADFIIPIKIEDNYHNVYVLKRPHVEDFLEKMAAHFELVVFTASVSNYADPVLDLLDPKGLVQYRLYREHCVQYNQNYVKDLTVLGRPLEDCIIIDNNPMAYAFQPSNAIPCATWIDDMEDDELVELQPFLIGLKAIPDVRTVLGVDSDDAYDSVPV</sequence>
<dbReference type="EMBL" id="JADGJH010000476">
    <property type="protein sequence ID" value="KAJ3128191.1"/>
    <property type="molecule type" value="Genomic_DNA"/>
</dbReference>
<feature type="compositionally biased region" description="Basic and acidic residues" evidence="1">
    <location>
        <begin position="1"/>
        <end position="13"/>
    </location>
</feature>
<dbReference type="Proteomes" id="UP001211907">
    <property type="component" value="Unassembled WGS sequence"/>
</dbReference>
<proteinExistence type="predicted"/>
<dbReference type="InterPro" id="IPR004274">
    <property type="entry name" value="FCP1_dom"/>
</dbReference>
<feature type="compositionally biased region" description="Basic and acidic residues" evidence="1">
    <location>
        <begin position="264"/>
        <end position="274"/>
    </location>
</feature>
<feature type="compositionally biased region" description="Low complexity" evidence="1">
    <location>
        <begin position="105"/>
        <end position="122"/>
    </location>
</feature>
<protein>
    <submittedName>
        <fullName evidence="3">CTD (Carboxy-terminal domain, RNA polymerase II, polypeptide A) small</fullName>
    </submittedName>
</protein>
<dbReference type="SUPFAM" id="SSF56784">
    <property type="entry name" value="HAD-like"/>
    <property type="match status" value="1"/>
</dbReference>
<evidence type="ECO:0000256" key="1">
    <source>
        <dbReference type="SAM" id="MobiDB-lite"/>
    </source>
</evidence>
<evidence type="ECO:0000259" key="2">
    <source>
        <dbReference type="PROSITE" id="PS50969"/>
    </source>
</evidence>
<dbReference type="InterPro" id="IPR023214">
    <property type="entry name" value="HAD_sf"/>
</dbReference>
<dbReference type="Pfam" id="PF03031">
    <property type="entry name" value="NIF"/>
    <property type="match status" value="1"/>
</dbReference>
<dbReference type="AlphaFoldDB" id="A0AAD5XHP5"/>
<feature type="region of interest" description="Disordered" evidence="1">
    <location>
        <begin position="83"/>
        <end position="175"/>
    </location>
</feature>
<dbReference type="PANTHER" id="PTHR12210">
    <property type="entry name" value="DULLARD PROTEIN PHOSPHATASE"/>
    <property type="match status" value="1"/>
</dbReference>
<dbReference type="CDD" id="cd07521">
    <property type="entry name" value="HAD_FCP1-like"/>
    <property type="match status" value="1"/>
</dbReference>
<dbReference type="InterPro" id="IPR011948">
    <property type="entry name" value="Dullard_phosphatase"/>
</dbReference>
<feature type="compositionally biased region" description="Basic and acidic residues" evidence="1">
    <location>
        <begin position="289"/>
        <end position="299"/>
    </location>
</feature>
<feature type="compositionally biased region" description="Low complexity" evidence="1">
    <location>
        <begin position="17"/>
        <end position="30"/>
    </location>
</feature>
<feature type="compositionally biased region" description="Polar residues" evidence="1">
    <location>
        <begin position="216"/>
        <end position="234"/>
    </location>
</feature>
<keyword evidence="4" id="KW-1185">Reference proteome</keyword>
<dbReference type="FunFam" id="3.40.50.1000:FF:000093">
    <property type="entry name" value="NLI interacting factor-like phosphatase family protein"/>
    <property type="match status" value="1"/>
</dbReference>